<evidence type="ECO:0000313" key="4">
    <source>
        <dbReference type="Proteomes" id="UP000231658"/>
    </source>
</evidence>
<gene>
    <name evidence="3" type="ORF">MTBPR1_50173</name>
</gene>
<evidence type="ECO:0000256" key="2">
    <source>
        <dbReference type="SAM" id="Phobius"/>
    </source>
</evidence>
<dbReference type="EMBL" id="FLYE01000044">
    <property type="protein sequence ID" value="SCA57417.1"/>
    <property type="molecule type" value="Genomic_DNA"/>
</dbReference>
<keyword evidence="2" id="KW-0812">Transmembrane</keyword>
<keyword evidence="1" id="KW-0175">Coiled coil</keyword>
<accession>A0A1C3RJL1</accession>
<organism evidence="3 4">
    <name type="scientific">Candidatus Terasakiella magnetica</name>
    <dbReference type="NCBI Taxonomy" id="1867952"/>
    <lineage>
        <taxon>Bacteria</taxon>
        <taxon>Pseudomonadati</taxon>
        <taxon>Pseudomonadota</taxon>
        <taxon>Alphaproteobacteria</taxon>
        <taxon>Rhodospirillales</taxon>
        <taxon>Terasakiellaceae</taxon>
        <taxon>Terasakiella</taxon>
    </lineage>
</organism>
<dbReference type="RefSeq" id="WP_069189447.1">
    <property type="nucleotide sequence ID" value="NZ_FLYE01000044.1"/>
</dbReference>
<reference evidence="3 4" key="1">
    <citation type="submission" date="2016-07" db="EMBL/GenBank/DDBJ databases">
        <authorList>
            <person name="Lefevre C.T."/>
        </authorList>
    </citation>
    <scope>NUCLEOTIDE SEQUENCE [LARGE SCALE GENOMIC DNA]</scope>
    <source>
        <strain evidence="3">PR1</strain>
    </source>
</reference>
<evidence type="ECO:0000313" key="3">
    <source>
        <dbReference type="EMBL" id="SCA57417.1"/>
    </source>
</evidence>
<feature type="transmembrane region" description="Helical" evidence="2">
    <location>
        <begin position="6"/>
        <end position="25"/>
    </location>
</feature>
<evidence type="ECO:0000256" key="1">
    <source>
        <dbReference type="SAM" id="Coils"/>
    </source>
</evidence>
<keyword evidence="2" id="KW-0472">Membrane</keyword>
<dbReference type="STRING" id="1867952.MTBPR1_50173"/>
<sequence>MTRLTIALTVVLAIVLSIGVFRITYQVDALEKELRALNKEILQEQETIHILKAEWSYLNDPSRLEDLAKRYLGLEEMRGEQLINMDMFDKQVLTPDPKVQPTKVER</sequence>
<dbReference type="OrthoDB" id="7165680at2"/>
<protein>
    <recommendedName>
        <fullName evidence="5">Cell division protein FtsL</fullName>
    </recommendedName>
</protein>
<dbReference type="AlphaFoldDB" id="A0A1C3RJL1"/>
<keyword evidence="4" id="KW-1185">Reference proteome</keyword>
<name>A0A1C3RJL1_9PROT</name>
<evidence type="ECO:0008006" key="5">
    <source>
        <dbReference type="Google" id="ProtNLM"/>
    </source>
</evidence>
<dbReference type="Proteomes" id="UP000231658">
    <property type="component" value="Unassembled WGS sequence"/>
</dbReference>
<feature type="coiled-coil region" evidence="1">
    <location>
        <begin position="20"/>
        <end position="54"/>
    </location>
</feature>
<keyword evidence="2" id="KW-1133">Transmembrane helix</keyword>
<proteinExistence type="predicted"/>